<dbReference type="Gene3D" id="3.30.70.1230">
    <property type="entry name" value="Nucleotide cyclase"/>
    <property type="match status" value="1"/>
</dbReference>
<comment type="caution">
    <text evidence="3">The sequence shown here is derived from an EMBL/GenBank/DDBJ whole genome shotgun (WGS) entry which is preliminary data.</text>
</comment>
<sequence length="555" mass="60885">MNLSLTAVLAADVAGYTRLMNEDAEGTLRTLRRLRGEIMDPVIAARRGRVVKNMGDGWIVTFRTVSDAVQCAMQLQDRLKNDDGLKIRIGVHLGDVAETEGDVFGEGVNIADRLQEIAEPGAVVVSDAVFGLLDGTLRPSFDDAGERVLKNIAKPVRLWSRGGDVAGAYAALAIPGFPRLIIQPVRTADTRAELTELASALTGDLLFYLDSTRWLDATISQDNDPDRYIVAPVLRARSDVLRLEARLWGPDGRLLEVFKIGGNLADAFDWQDRTGADLSNRIMQGVIGAEIRKIETLPDSLRTAEQWMVYGFAFAGQSGEAHRKTLDCFAEAIRLKPGFGYAYAYALVILMSAVSMGQSHFVQAHLDKMDHWAAQVDRLEPEQSPARVMLALGRLIRTGDRKAVRADIRALIRNLPFDPHTLFWSGWLFLYMGDPETALEYLPRINVGFGGEALANAARGGIGFAFLQMGQFEQALPYLDEALRQNPDYSAAWRHKAAACGYLGRTEEAAAALEAVSKLSPDETIAQIRTRSGYLDTPGTRRYFEGLAKAGMAPG</sequence>
<dbReference type="InterPro" id="IPR050697">
    <property type="entry name" value="Adenylyl/Guanylyl_Cyclase_3/4"/>
</dbReference>
<dbReference type="InterPro" id="IPR029787">
    <property type="entry name" value="Nucleotide_cyclase"/>
</dbReference>
<dbReference type="InterPro" id="IPR001054">
    <property type="entry name" value="A/G_cyclase"/>
</dbReference>
<proteinExistence type="predicted"/>
<dbReference type="CDD" id="cd07302">
    <property type="entry name" value="CHD"/>
    <property type="match status" value="1"/>
</dbReference>
<reference evidence="3 4" key="1">
    <citation type="submission" date="2023-05" db="EMBL/GenBank/DDBJ databases">
        <title>Sedimentitalea sp. nov. JM2-8.</title>
        <authorList>
            <person name="Huang J."/>
        </authorList>
    </citation>
    <scope>NUCLEOTIDE SEQUENCE [LARGE SCALE GENOMIC DNA]</scope>
    <source>
        <strain evidence="3 4">JM2-8</strain>
    </source>
</reference>
<dbReference type="SUPFAM" id="SSF55073">
    <property type="entry name" value="Nucleotide cyclase"/>
    <property type="match status" value="1"/>
</dbReference>
<protein>
    <submittedName>
        <fullName evidence="3">Adenylate/guanylate cyclase domain-containing protein</fullName>
    </submittedName>
</protein>
<dbReference type="Proteomes" id="UP001227126">
    <property type="component" value="Unassembled WGS sequence"/>
</dbReference>
<keyword evidence="1" id="KW-0802">TPR repeat</keyword>
<evidence type="ECO:0000313" key="3">
    <source>
        <dbReference type="EMBL" id="MDK3075027.1"/>
    </source>
</evidence>
<evidence type="ECO:0000256" key="1">
    <source>
        <dbReference type="PROSITE-ProRule" id="PRU00339"/>
    </source>
</evidence>
<accession>A0ABT7FIV4</accession>
<feature type="domain" description="Guanylate cyclase" evidence="2">
    <location>
        <begin position="7"/>
        <end position="115"/>
    </location>
</feature>
<evidence type="ECO:0000313" key="4">
    <source>
        <dbReference type="Proteomes" id="UP001227126"/>
    </source>
</evidence>
<dbReference type="PANTHER" id="PTHR43081:SF19">
    <property type="entry name" value="PH-SENSITIVE ADENYLATE CYCLASE RV1264"/>
    <property type="match status" value="1"/>
</dbReference>
<evidence type="ECO:0000259" key="2">
    <source>
        <dbReference type="PROSITE" id="PS50125"/>
    </source>
</evidence>
<dbReference type="PROSITE" id="PS50005">
    <property type="entry name" value="TPR"/>
    <property type="match status" value="1"/>
</dbReference>
<name>A0ABT7FIV4_9RHOB</name>
<dbReference type="SMART" id="SM00028">
    <property type="entry name" value="TPR"/>
    <property type="match status" value="2"/>
</dbReference>
<dbReference type="PANTHER" id="PTHR43081">
    <property type="entry name" value="ADENYLATE CYCLASE, TERMINAL-DIFFERENTIATION SPECIFIC-RELATED"/>
    <property type="match status" value="1"/>
</dbReference>
<dbReference type="Pfam" id="PF00211">
    <property type="entry name" value="Guanylate_cyc"/>
    <property type="match status" value="1"/>
</dbReference>
<organism evidence="3 4">
    <name type="scientific">Sedimentitalea xiamensis</name>
    <dbReference type="NCBI Taxonomy" id="3050037"/>
    <lineage>
        <taxon>Bacteria</taxon>
        <taxon>Pseudomonadati</taxon>
        <taxon>Pseudomonadota</taxon>
        <taxon>Alphaproteobacteria</taxon>
        <taxon>Rhodobacterales</taxon>
        <taxon>Paracoccaceae</taxon>
        <taxon>Sedimentitalea</taxon>
    </lineage>
</organism>
<dbReference type="EMBL" id="JASNJE010000029">
    <property type="protein sequence ID" value="MDK3075027.1"/>
    <property type="molecule type" value="Genomic_DNA"/>
</dbReference>
<dbReference type="Gene3D" id="1.25.40.10">
    <property type="entry name" value="Tetratricopeptide repeat domain"/>
    <property type="match status" value="2"/>
</dbReference>
<gene>
    <name evidence="3" type="ORF">QO034_18215</name>
</gene>
<dbReference type="SUPFAM" id="SSF48452">
    <property type="entry name" value="TPR-like"/>
    <property type="match status" value="2"/>
</dbReference>
<dbReference type="Pfam" id="PF14559">
    <property type="entry name" value="TPR_19"/>
    <property type="match status" value="1"/>
</dbReference>
<dbReference type="InterPro" id="IPR019734">
    <property type="entry name" value="TPR_rpt"/>
</dbReference>
<dbReference type="InterPro" id="IPR011990">
    <property type="entry name" value="TPR-like_helical_dom_sf"/>
</dbReference>
<feature type="repeat" description="TPR" evidence="1">
    <location>
        <begin position="456"/>
        <end position="489"/>
    </location>
</feature>
<dbReference type="PROSITE" id="PS50125">
    <property type="entry name" value="GUANYLATE_CYCLASE_2"/>
    <property type="match status" value="1"/>
</dbReference>
<keyword evidence="4" id="KW-1185">Reference proteome</keyword>